<dbReference type="AlphaFoldDB" id="A0A645ED23"/>
<protein>
    <submittedName>
        <fullName evidence="1">Uncharacterized protein</fullName>
    </submittedName>
</protein>
<sequence>MIARFISPVETFKQMWQISFFDAAAAISNGTINSGIIFKHRDEDFAVFRRVMQPIADQIAKDLHNPVRISKNDCIFTASDLCYP</sequence>
<accession>A0A645ED23</accession>
<dbReference type="EMBL" id="VSSQ01045121">
    <property type="protein sequence ID" value="MPM98998.1"/>
    <property type="molecule type" value="Genomic_DNA"/>
</dbReference>
<organism evidence="1">
    <name type="scientific">bioreactor metagenome</name>
    <dbReference type="NCBI Taxonomy" id="1076179"/>
    <lineage>
        <taxon>unclassified sequences</taxon>
        <taxon>metagenomes</taxon>
        <taxon>ecological metagenomes</taxon>
    </lineage>
</organism>
<comment type="caution">
    <text evidence="1">The sequence shown here is derived from an EMBL/GenBank/DDBJ whole genome shotgun (WGS) entry which is preliminary data.</text>
</comment>
<reference evidence="1" key="1">
    <citation type="submission" date="2019-08" db="EMBL/GenBank/DDBJ databases">
        <authorList>
            <person name="Kucharzyk K."/>
            <person name="Murdoch R.W."/>
            <person name="Higgins S."/>
            <person name="Loffler F."/>
        </authorList>
    </citation>
    <scope>NUCLEOTIDE SEQUENCE</scope>
</reference>
<name>A0A645ED23_9ZZZZ</name>
<gene>
    <name evidence="1" type="ORF">SDC9_146188</name>
</gene>
<evidence type="ECO:0000313" key="1">
    <source>
        <dbReference type="EMBL" id="MPM98998.1"/>
    </source>
</evidence>
<proteinExistence type="predicted"/>